<protein>
    <submittedName>
        <fullName evidence="2">Uncharacterized protein</fullName>
    </submittedName>
</protein>
<proteinExistence type="predicted"/>
<reference evidence="2" key="1">
    <citation type="submission" date="2023-03" db="EMBL/GenBank/DDBJ databases">
        <title>Chromosome-scale reference genome and RAD-based genetic map of yellow starthistle (Centaurea solstitialis) reveal putative structural variation and QTLs associated with invader traits.</title>
        <authorList>
            <person name="Reatini B."/>
            <person name="Cang F.A."/>
            <person name="Jiang Q."/>
            <person name="Mckibben M.T.W."/>
            <person name="Barker M.S."/>
            <person name="Rieseberg L.H."/>
            <person name="Dlugosch K.M."/>
        </authorList>
    </citation>
    <scope>NUCLEOTIDE SEQUENCE</scope>
    <source>
        <strain evidence="2">CAN-66</strain>
        <tissue evidence="2">Leaf</tissue>
    </source>
</reference>
<accession>A0AA38SMM0</accession>
<feature type="region of interest" description="Disordered" evidence="1">
    <location>
        <begin position="365"/>
        <end position="396"/>
    </location>
</feature>
<dbReference type="Proteomes" id="UP001172457">
    <property type="component" value="Chromosome 8"/>
</dbReference>
<gene>
    <name evidence="2" type="ORF">OSB04_031693</name>
</gene>
<evidence type="ECO:0000313" key="3">
    <source>
        <dbReference type="Proteomes" id="UP001172457"/>
    </source>
</evidence>
<keyword evidence="3" id="KW-1185">Reference proteome</keyword>
<dbReference type="AlphaFoldDB" id="A0AA38SMM0"/>
<evidence type="ECO:0000313" key="2">
    <source>
        <dbReference type="EMBL" id="KAJ9538960.1"/>
    </source>
</evidence>
<feature type="compositionally biased region" description="Polar residues" evidence="1">
    <location>
        <begin position="368"/>
        <end position="396"/>
    </location>
</feature>
<evidence type="ECO:0000256" key="1">
    <source>
        <dbReference type="SAM" id="MobiDB-lite"/>
    </source>
</evidence>
<organism evidence="2 3">
    <name type="scientific">Centaurea solstitialis</name>
    <name type="common">yellow star-thistle</name>
    <dbReference type="NCBI Taxonomy" id="347529"/>
    <lineage>
        <taxon>Eukaryota</taxon>
        <taxon>Viridiplantae</taxon>
        <taxon>Streptophyta</taxon>
        <taxon>Embryophyta</taxon>
        <taxon>Tracheophyta</taxon>
        <taxon>Spermatophyta</taxon>
        <taxon>Magnoliopsida</taxon>
        <taxon>eudicotyledons</taxon>
        <taxon>Gunneridae</taxon>
        <taxon>Pentapetalae</taxon>
        <taxon>asterids</taxon>
        <taxon>campanulids</taxon>
        <taxon>Asterales</taxon>
        <taxon>Asteraceae</taxon>
        <taxon>Carduoideae</taxon>
        <taxon>Cardueae</taxon>
        <taxon>Centaureinae</taxon>
        <taxon>Centaurea</taxon>
    </lineage>
</organism>
<sequence>MVFRIGKINLIEFREKFRVDIGGGGGLWWLFNSEAGSRGGGSRLLSPPPAAAMVAQLLLSSEWRWLRNPKYTTVIWVFRSSIVLRTNRETLTRPNNCQFGQWKLRKKNVWRPNKHAKASGSYARKMSRVLMNMLKPVMASTVTSTNNLSLRSILEKDKLTGPNFLDWERNLMIVLRHERKWYVLQEPLGEAPPANAPAAARNAHKKHSDDLLDVACLMLATMSPDLQAGLINTNAYDMIRQLRDMFQTQARTERYDATKAFNECKMIKGTSLRTLWPPCYGVAVARTKYPAVLMISNQIPQHGKHMRTKTDLTIWELGHFYSGRYNTEIIRRVVASSLAWGLNADAQGTTRDLLTNRCRSRNCHQRHTVTTSDSSINRPPSSPWSYGTGDDSSSKYATTVATRRLSQNNHRHCCLHSARGSRRPSPSITVAGDRVAPATTIAINDHRRRTRGRQATNHRGQRRRLSTRLVIKNRRPPPRWWFDRRTATVTRRFSTTVGWGLGLTGSDDVSRRHRRRRMMTAVVPCRHRHKHHHHHQLATTTELVVTPTIQPQSGHSRMRYTQPLRRNRVAIKGLTRFSGSRVKNPTEFAYNNSLHSCIGMAPFEPLYGRKCRTPTCWLEAGEKQFAGPEIIQETADKKCLAEEESVIPISEIRVDTGNRCIEEPEAILESKTKKLRHKEVTMVKVQWKHHRGANVTWEAEEDMKRRYPQLFAGSNYESNGPFGIEIGALTKKLWPKQNSTKNIQMLAIASYTPSDRLGSIVRLLFFLPISLATAR</sequence>
<name>A0AA38SMM0_9ASTR</name>
<dbReference type="PANTHER" id="PTHR45835">
    <property type="entry name" value="YALI0A06105P"/>
    <property type="match status" value="1"/>
</dbReference>
<dbReference type="PANTHER" id="PTHR45835:SF99">
    <property type="entry name" value="CHROMO DOMAIN-CONTAINING PROTEIN-RELATED"/>
    <property type="match status" value="1"/>
</dbReference>
<dbReference type="EMBL" id="JARYMX010000008">
    <property type="protein sequence ID" value="KAJ9538960.1"/>
    <property type="molecule type" value="Genomic_DNA"/>
</dbReference>
<comment type="caution">
    <text evidence="2">The sequence shown here is derived from an EMBL/GenBank/DDBJ whole genome shotgun (WGS) entry which is preliminary data.</text>
</comment>